<comment type="caution">
    <text evidence="2">The sequence shown here is derived from an EMBL/GenBank/DDBJ whole genome shotgun (WGS) entry which is preliminary data.</text>
</comment>
<keyword evidence="1" id="KW-0812">Transmembrane</keyword>
<keyword evidence="3" id="KW-1185">Reference proteome</keyword>
<protein>
    <submittedName>
        <fullName evidence="2">Uncharacterized protein</fullName>
    </submittedName>
</protein>
<organism evidence="2 3">
    <name type="scientific">Wenjunlia tyrosinilytica</name>
    <dbReference type="NCBI Taxonomy" id="1544741"/>
    <lineage>
        <taxon>Bacteria</taxon>
        <taxon>Bacillati</taxon>
        <taxon>Actinomycetota</taxon>
        <taxon>Actinomycetes</taxon>
        <taxon>Kitasatosporales</taxon>
        <taxon>Streptomycetaceae</taxon>
        <taxon>Wenjunlia</taxon>
    </lineage>
</organism>
<keyword evidence="1" id="KW-0472">Membrane</keyword>
<dbReference type="AlphaFoldDB" id="A0A917ZUD2"/>
<dbReference type="RefSeq" id="WP_189134014.1">
    <property type="nucleotide sequence ID" value="NZ_BMMS01000023.1"/>
</dbReference>
<evidence type="ECO:0000313" key="3">
    <source>
        <dbReference type="Proteomes" id="UP000641932"/>
    </source>
</evidence>
<proteinExistence type="predicted"/>
<name>A0A917ZUD2_9ACTN</name>
<dbReference type="Proteomes" id="UP000641932">
    <property type="component" value="Unassembled WGS sequence"/>
</dbReference>
<reference evidence="2" key="1">
    <citation type="journal article" date="2014" name="Int. J. Syst. Evol. Microbiol.">
        <title>Complete genome sequence of Corynebacterium casei LMG S-19264T (=DSM 44701T), isolated from a smear-ripened cheese.</title>
        <authorList>
            <consortium name="US DOE Joint Genome Institute (JGI-PGF)"/>
            <person name="Walter F."/>
            <person name="Albersmeier A."/>
            <person name="Kalinowski J."/>
            <person name="Ruckert C."/>
        </authorList>
    </citation>
    <scope>NUCLEOTIDE SEQUENCE</scope>
    <source>
        <strain evidence="2">CGMCC 4.7201</strain>
    </source>
</reference>
<dbReference type="EMBL" id="BMMS01000023">
    <property type="protein sequence ID" value="GGO94556.1"/>
    <property type="molecule type" value="Genomic_DNA"/>
</dbReference>
<sequence>MSDRTVMILLACVLAVIVAVLAAAAAGYLARCDHATPQAALSRAALVFAATLTLAANLTTALVALTG</sequence>
<accession>A0A917ZUD2</accession>
<keyword evidence="1" id="KW-1133">Transmembrane helix</keyword>
<reference evidence="2" key="2">
    <citation type="submission" date="2020-09" db="EMBL/GenBank/DDBJ databases">
        <authorList>
            <person name="Sun Q."/>
            <person name="Zhou Y."/>
        </authorList>
    </citation>
    <scope>NUCLEOTIDE SEQUENCE</scope>
    <source>
        <strain evidence="2">CGMCC 4.7201</strain>
    </source>
</reference>
<evidence type="ECO:0000313" key="2">
    <source>
        <dbReference type="EMBL" id="GGO94556.1"/>
    </source>
</evidence>
<evidence type="ECO:0000256" key="1">
    <source>
        <dbReference type="SAM" id="Phobius"/>
    </source>
</evidence>
<feature type="transmembrane region" description="Helical" evidence="1">
    <location>
        <begin position="40"/>
        <end position="65"/>
    </location>
</feature>
<gene>
    <name evidence="2" type="ORF">GCM10012280_49740</name>
</gene>